<dbReference type="EMBL" id="LQBM01000004">
    <property type="protein sequence ID" value="KUG58159.1"/>
    <property type="molecule type" value="Genomic_DNA"/>
</dbReference>
<feature type="signal peptide" evidence="2">
    <location>
        <begin position="1"/>
        <end position="23"/>
    </location>
</feature>
<feature type="region of interest" description="Disordered" evidence="1">
    <location>
        <begin position="29"/>
        <end position="83"/>
    </location>
</feature>
<evidence type="ECO:0000313" key="4">
    <source>
        <dbReference type="Proteomes" id="UP000054023"/>
    </source>
</evidence>
<protein>
    <recommendedName>
        <fullName evidence="5">Secreted protein</fullName>
    </recommendedName>
</protein>
<name>A0A0W8IDY8_9MICC</name>
<evidence type="ECO:0000256" key="1">
    <source>
        <dbReference type="SAM" id="MobiDB-lite"/>
    </source>
</evidence>
<feature type="compositionally biased region" description="Low complexity" evidence="1">
    <location>
        <begin position="39"/>
        <end position="61"/>
    </location>
</feature>
<proteinExistence type="predicted"/>
<dbReference type="PROSITE" id="PS51257">
    <property type="entry name" value="PROKAR_LIPOPROTEIN"/>
    <property type="match status" value="1"/>
</dbReference>
<evidence type="ECO:0008006" key="5">
    <source>
        <dbReference type="Google" id="ProtNLM"/>
    </source>
</evidence>
<keyword evidence="2" id="KW-0732">Signal</keyword>
<dbReference type="OrthoDB" id="4965927at2"/>
<feature type="chain" id="PRO_5039222728" description="Secreted protein" evidence="2">
    <location>
        <begin position="24"/>
        <end position="232"/>
    </location>
</feature>
<keyword evidence="4" id="KW-1185">Reference proteome</keyword>
<dbReference type="RefSeq" id="WP_058889392.1">
    <property type="nucleotide sequence ID" value="NZ_LQBM01000004.1"/>
</dbReference>
<feature type="compositionally biased region" description="Polar residues" evidence="1">
    <location>
        <begin position="64"/>
        <end position="73"/>
    </location>
</feature>
<dbReference type="Proteomes" id="UP000054023">
    <property type="component" value="Unassembled WGS sequence"/>
</dbReference>
<accession>A0A0W8IDY8</accession>
<evidence type="ECO:0000256" key="2">
    <source>
        <dbReference type="SAM" id="SignalP"/>
    </source>
</evidence>
<feature type="region of interest" description="Disordered" evidence="1">
    <location>
        <begin position="197"/>
        <end position="232"/>
    </location>
</feature>
<comment type="caution">
    <text evidence="3">The sequence shown here is derived from an EMBL/GenBank/DDBJ whole genome shotgun (WGS) entry which is preliminary data.</text>
</comment>
<organism evidence="3 4">
    <name type="scientific">Nesterenkonia jeotgali</name>
    <dbReference type="NCBI Taxonomy" id="317018"/>
    <lineage>
        <taxon>Bacteria</taxon>
        <taxon>Bacillati</taxon>
        <taxon>Actinomycetota</taxon>
        <taxon>Actinomycetes</taxon>
        <taxon>Micrococcales</taxon>
        <taxon>Micrococcaceae</taxon>
        <taxon>Nesterenkonia</taxon>
    </lineage>
</organism>
<reference evidence="4" key="1">
    <citation type="submission" date="2015-12" db="EMBL/GenBank/DDBJ databases">
        <authorList>
            <person name="Nair G.R."/>
            <person name="Kaur G."/>
            <person name="Mayilraj S."/>
        </authorList>
    </citation>
    <scope>NUCLEOTIDE SEQUENCE [LARGE SCALE GENOMIC DNA]</scope>
    <source>
        <strain evidence="4">CD08_7</strain>
    </source>
</reference>
<evidence type="ECO:0000313" key="3">
    <source>
        <dbReference type="EMBL" id="KUG58159.1"/>
    </source>
</evidence>
<dbReference type="AlphaFoldDB" id="A0A0W8IDY8"/>
<gene>
    <name evidence="3" type="ORF">AVL63_06710</name>
</gene>
<sequence length="232" mass="24403">MLTRTWMPLLSAAGAALLLSSCAAETPPADAAEAEVAEADAQTEATEADAVAAGAADTEAGGSNADTSPSSQDPDAEFRGGQQIIGGEDGVEFFYIAPEDDDGMEVVHLYCDDDQALAEKAEHNAGSQPAGWPQDWDGSGAMPDPLCHPDYLQIDEWEHLESHSACWEGIETSTLVRAGQSQAEIDTALWEQSQARADWAPNPPGGTCAEQWAQHDGGDPEDYADRGNANDG</sequence>